<dbReference type="GeneID" id="80890069"/>
<dbReference type="AlphaFoldDB" id="A0A9W8QAH1"/>
<protein>
    <submittedName>
        <fullName evidence="1">Uncharacterized protein</fullName>
    </submittedName>
</protein>
<reference evidence="1" key="1">
    <citation type="journal article" date="2023" name="Access Microbiol">
        <title>De-novo genome assembly for Akanthomyces muscarius, a biocontrol agent of insect agricultural pests.</title>
        <authorList>
            <person name="Erdos Z."/>
            <person name="Studholme D.J."/>
            <person name="Raymond B."/>
            <person name="Sharma M."/>
        </authorList>
    </citation>
    <scope>NUCLEOTIDE SEQUENCE</scope>
    <source>
        <strain evidence="1">Ve6</strain>
    </source>
</reference>
<organism evidence="1 2">
    <name type="scientific">Akanthomyces muscarius</name>
    <name type="common">Entomopathogenic fungus</name>
    <name type="synonym">Lecanicillium muscarium</name>
    <dbReference type="NCBI Taxonomy" id="2231603"/>
    <lineage>
        <taxon>Eukaryota</taxon>
        <taxon>Fungi</taxon>
        <taxon>Dikarya</taxon>
        <taxon>Ascomycota</taxon>
        <taxon>Pezizomycotina</taxon>
        <taxon>Sordariomycetes</taxon>
        <taxon>Hypocreomycetidae</taxon>
        <taxon>Hypocreales</taxon>
        <taxon>Cordycipitaceae</taxon>
        <taxon>Akanthomyces</taxon>
    </lineage>
</organism>
<evidence type="ECO:0000313" key="1">
    <source>
        <dbReference type="EMBL" id="KAJ4148441.1"/>
    </source>
</evidence>
<comment type="caution">
    <text evidence="1">The sequence shown here is derived from an EMBL/GenBank/DDBJ whole genome shotgun (WGS) entry which is preliminary data.</text>
</comment>
<gene>
    <name evidence="1" type="ORF">LMH87_002910</name>
</gene>
<proteinExistence type="predicted"/>
<dbReference type="Proteomes" id="UP001144673">
    <property type="component" value="Chromosome 3"/>
</dbReference>
<evidence type="ECO:0000313" key="2">
    <source>
        <dbReference type="Proteomes" id="UP001144673"/>
    </source>
</evidence>
<sequence>MAARLTSDAMIDGQPCETKLQFAPLVGLAQSTYQGIGAMDLRTEQLEFMTEHEASGFLLTGDKQRLQNSKGLVLGDYPVFPGIPGPTSSNDDSKINLNSVVHNDGRLTSSSPIDTGIDVQSSLALQCPHPSCNSKAVFKQFLGAVKPIRNLRWVWTHCQTRLDIQPE</sequence>
<name>A0A9W8QAH1_AKAMU</name>
<dbReference type="EMBL" id="JAJHUN010000010">
    <property type="protein sequence ID" value="KAJ4148441.1"/>
    <property type="molecule type" value="Genomic_DNA"/>
</dbReference>
<dbReference type="KEGG" id="amus:LMH87_002910"/>
<keyword evidence="2" id="KW-1185">Reference proteome</keyword>
<dbReference type="RefSeq" id="XP_056051382.1">
    <property type="nucleotide sequence ID" value="XM_056194444.1"/>
</dbReference>
<accession>A0A9W8QAH1</accession>